<reference evidence="2" key="1">
    <citation type="journal article" date="2014" name="Int. J. Syst. Evol. Microbiol.">
        <title>Complete genome sequence of Corynebacterium casei LMG S-19264T (=DSM 44701T), isolated from a smear-ripened cheese.</title>
        <authorList>
            <consortium name="US DOE Joint Genome Institute (JGI-PGF)"/>
            <person name="Walter F."/>
            <person name="Albersmeier A."/>
            <person name="Kalinowski J."/>
            <person name="Ruckert C."/>
        </authorList>
    </citation>
    <scope>NUCLEOTIDE SEQUENCE</scope>
    <source>
        <strain evidence="2">VKM Ac-2007</strain>
    </source>
</reference>
<organism evidence="2 3">
    <name type="scientific">Streptosporangium carneum</name>
    <dbReference type="NCBI Taxonomy" id="47481"/>
    <lineage>
        <taxon>Bacteria</taxon>
        <taxon>Bacillati</taxon>
        <taxon>Actinomycetota</taxon>
        <taxon>Actinomycetes</taxon>
        <taxon>Streptosporangiales</taxon>
        <taxon>Streptosporangiaceae</taxon>
        <taxon>Streptosporangium</taxon>
    </lineage>
</organism>
<feature type="compositionally biased region" description="Low complexity" evidence="1">
    <location>
        <begin position="80"/>
        <end position="90"/>
    </location>
</feature>
<comment type="caution">
    <text evidence="2">The sequence shown here is derived from an EMBL/GenBank/DDBJ whole genome shotgun (WGS) entry which is preliminary data.</text>
</comment>
<protein>
    <submittedName>
        <fullName evidence="2">Uncharacterized protein</fullName>
    </submittedName>
</protein>
<feature type="region of interest" description="Disordered" evidence="1">
    <location>
        <begin position="1"/>
        <end position="59"/>
    </location>
</feature>
<dbReference type="AlphaFoldDB" id="A0A9W6MIP2"/>
<evidence type="ECO:0000313" key="3">
    <source>
        <dbReference type="Proteomes" id="UP001143474"/>
    </source>
</evidence>
<dbReference type="EMBL" id="BSEV01000044">
    <property type="protein sequence ID" value="GLK15193.1"/>
    <property type="molecule type" value="Genomic_DNA"/>
</dbReference>
<feature type="compositionally biased region" description="Basic and acidic residues" evidence="1">
    <location>
        <begin position="120"/>
        <end position="129"/>
    </location>
</feature>
<feature type="compositionally biased region" description="Low complexity" evidence="1">
    <location>
        <begin position="108"/>
        <end position="119"/>
    </location>
</feature>
<reference evidence="2" key="2">
    <citation type="submission" date="2023-01" db="EMBL/GenBank/DDBJ databases">
        <authorList>
            <person name="Sun Q."/>
            <person name="Evtushenko L."/>
        </authorList>
    </citation>
    <scope>NUCLEOTIDE SEQUENCE</scope>
    <source>
        <strain evidence="2">VKM Ac-2007</strain>
    </source>
</reference>
<evidence type="ECO:0000256" key="1">
    <source>
        <dbReference type="SAM" id="MobiDB-lite"/>
    </source>
</evidence>
<keyword evidence="3" id="KW-1185">Reference proteome</keyword>
<feature type="region of interest" description="Disordered" evidence="1">
    <location>
        <begin position="80"/>
        <end position="129"/>
    </location>
</feature>
<evidence type="ECO:0000313" key="2">
    <source>
        <dbReference type="EMBL" id="GLK15193.1"/>
    </source>
</evidence>
<name>A0A9W6MIP2_9ACTN</name>
<dbReference type="Proteomes" id="UP001143474">
    <property type="component" value="Unassembled WGS sequence"/>
</dbReference>
<proteinExistence type="predicted"/>
<sequence length="129" mass="13220">MNKTLNNGTGPRTPAGTCRGEGRREGHRGDEAASPSAVDDAEGVETRAEARASAGDGHEVIPSCEATLAGWGEAMVSAPVPAGVVSPSPGRGEGKGSPASARWRFEGSTVRATTTAVASRRPDRARPRE</sequence>
<feature type="compositionally biased region" description="Basic and acidic residues" evidence="1">
    <location>
        <begin position="20"/>
        <end position="31"/>
    </location>
</feature>
<feature type="compositionally biased region" description="Polar residues" evidence="1">
    <location>
        <begin position="1"/>
        <end position="10"/>
    </location>
</feature>
<gene>
    <name evidence="2" type="ORF">GCM10017600_86060</name>
</gene>
<accession>A0A9W6MIP2</accession>